<dbReference type="PANTHER" id="PTHR43048">
    <property type="entry name" value="METHYLMALONYL-COA EPIMERASE"/>
    <property type="match status" value="1"/>
</dbReference>
<dbReference type="CDD" id="cd06587">
    <property type="entry name" value="VOC"/>
    <property type="match status" value="1"/>
</dbReference>
<name>A0A1I2RA54_9BACT</name>
<keyword evidence="3" id="KW-0560">Oxidoreductase</keyword>
<dbReference type="GO" id="GO:0004493">
    <property type="term" value="F:methylmalonyl-CoA epimerase activity"/>
    <property type="evidence" value="ECO:0007669"/>
    <property type="project" value="TreeGrafter"/>
</dbReference>
<dbReference type="InterPro" id="IPR004360">
    <property type="entry name" value="Glyas_Fos-R_dOase_dom"/>
</dbReference>
<evidence type="ECO:0000313" key="3">
    <source>
        <dbReference type="EMBL" id="SFG37342.1"/>
    </source>
</evidence>
<evidence type="ECO:0000256" key="1">
    <source>
        <dbReference type="ARBA" id="ARBA00022723"/>
    </source>
</evidence>
<sequence>MTYTINGIQQIGIGVKDAENSWSWYKKAFGMDVPIFKDRAEATLMTAYTGNSIQQRYAILAMNLQGGGGFEVWQYTSRVPQPAAFQIQMNDLGILGIKIRCKNILQTKSHLEQLGATILSEPSISPSGALHFYVQDPFSNLFELIENDSWFALDNGITGGVCGVLIGCSSIEKSLPLYRDLLFHHQIKADKTDHFEDLQNLPGGKGKFRRIILAKTSAPSGAFGRLLCHTEIELISSLDSSGRKIFENRYWGDLGFIHVCFDVNQMDKLKEKAESMGFDFKVDSKDNFDMGKAAGRFAYIEDPDQTLVELVETYKVPIFAPLGIFLNLKSRKKSSPLPNLFIKALGLNREK</sequence>
<dbReference type="SUPFAM" id="SSF54593">
    <property type="entry name" value="Glyoxalase/Bleomycin resistance protein/Dihydroxybiphenyl dioxygenase"/>
    <property type="match status" value="2"/>
</dbReference>
<dbReference type="Proteomes" id="UP000199642">
    <property type="component" value="Unassembled WGS sequence"/>
</dbReference>
<dbReference type="InterPro" id="IPR029068">
    <property type="entry name" value="Glyas_Bleomycin-R_OHBP_Dase"/>
</dbReference>
<dbReference type="GO" id="GO:0046872">
    <property type="term" value="F:metal ion binding"/>
    <property type="evidence" value="ECO:0007669"/>
    <property type="project" value="UniProtKB-KW"/>
</dbReference>
<dbReference type="GO" id="GO:0051213">
    <property type="term" value="F:dioxygenase activity"/>
    <property type="evidence" value="ECO:0007669"/>
    <property type="project" value="UniProtKB-KW"/>
</dbReference>
<dbReference type="GO" id="GO:0046491">
    <property type="term" value="P:L-methylmalonyl-CoA metabolic process"/>
    <property type="evidence" value="ECO:0007669"/>
    <property type="project" value="TreeGrafter"/>
</dbReference>
<feature type="domain" description="VOC" evidence="2">
    <location>
        <begin position="7"/>
        <end position="147"/>
    </location>
</feature>
<keyword evidence="1" id="KW-0479">Metal-binding</keyword>
<dbReference type="InterPro" id="IPR037523">
    <property type="entry name" value="VOC_core"/>
</dbReference>
<dbReference type="PANTHER" id="PTHR43048:SF3">
    <property type="entry name" value="METHYLMALONYL-COA EPIMERASE, MITOCHONDRIAL"/>
    <property type="match status" value="1"/>
</dbReference>
<proteinExistence type="predicted"/>
<dbReference type="InterPro" id="IPR051785">
    <property type="entry name" value="MMCE/EMCE_epimerase"/>
</dbReference>
<dbReference type="Gene3D" id="3.10.180.10">
    <property type="entry name" value="2,3-Dihydroxybiphenyl 1,2-Dioxygenase, domain 1"/>
    <property type="match status" value="2"/>
</dbReference>
<keyword evidence="3" id="KW-0223">Dioxygenase</keyword>
<feature type="domain" description="VOC" evidence="2">
    <location>
        <begin position="160"/>
        <end position="313"/>
    </location>
</feature>
<evidence type="ECO:0000259" key="2">
    <source>
        <dbReference type="PROSITE" id="PS51819"/>
    </source>
</evidence>
<dbReference type="Pfam" id="PF00903">
    <property type="entry name" value="Glyoxalase"/>
    <property type="match status" value="1"/>
</dbReference>
<evidence type="ECO:0000313" key="4">
    <source>
        <dbReference type="Proteomes" id="UP000199642"/>
    </source>
</evidence>
<gene>
    <name evidence="3" type="ORF">SAMN04487988_103145</name>
</gene>
<reference evidence="4" key="1">
    <citation type="submission" date="2016-10" db="EMBL/GenBank/DDBJ databases">
        <authorList>
            <person name="Varghese N."/>
            <person name="Submissions S."/>
        </authorList>
    </citation>
    <scope>NUCLEOTIDE SEQUENCE [LARGE SCALE GENOMIC DNA]</scope>
    <source>
        <strain evidence="4">DSM 19315</strain>
    </source>
</reference>
<protein>
    <submittedName>
        <fullName evidence="3">Catechol 2,3-dioxygenase</fullName>
    </submittedName>
</protein>
<dbReference type="RefSeq" id="WP_092789636.1">
    <property type="nucleotide sequence ID" value="NZ_FOPC01000003.1"/>
</dbReference>
<dbReference type="AlphaFoldDB" id="A0A1I2RA54"/>
<dbReference type="PROSITE" id="PS51819">
    <property type="entry name" value="VOC"/>
    <property type="match status" value="2"/>
</dbReference>
<keyword evidence="4" id="KW-1185">Reference proteome</keyword>
<organism evidence="3 4">
    <name type="scientific">Algoriphagus hitonicola</name>
    <dbReference type="NCBI Taxonomy" id="435880"/>
    <lineage>
        <taxon>Bacteria</taxon>
        <taxon>Pseudomonadati</taxon>
        <taxon>Bacteroidota</taxon>
        <taxon>Cytophagia</taxon>
        <taxon>Cytophagales</taxon>
        <taxon>Cyclobacteriaceae</taxon>
        <taxon>Algoriphagus</taxon>
    </lineage>
</organism>
<dbReference type="OrthoDB" id="9795618at2"/>
<accession>A0A1I2RA54</accession>
<dbReference type="EMBL" id="FOPC01000003">
    <property type="protein sequence ID" value="SFG37342.1"/>
    <property type="molecule type" value="Genomic_DNA"/>
</dbReference>
<dbReference type="STRING" id="435880.SAMN04487988_103145"/>